<dbReference type="EMBL" id="CP000353">
    <property type="protein sequence ID" value="ADC45270.1"/>
    <property type="molecule type" value="Genomic_DNA"/>
</dbReference>
<gene>
    <name evidence="1" type="ordered locus">Rmet_6682</name>
</gene>
<dbReference type="AlphaFoldDB" id="D3DYA0"/>
<name>D3DYA0_CUPMC</name>
<accession>D3DYA0</accession>
<dbReference type="Proteomes" id="UP000002429">
    <property type="component" value="Plasmid megaplasmid"/>
</dbReference>
<geneLocation type="plasmid" evidence="1 2">
    <name>megaplasmid</name>
</geneLocation>
<keyword evidence="2" id="KW-1185">Reference proteome</keyword>
<sequence>MFADVKHLMHYKRGEGCSALAQQLHFEMLKRVLARDAAKQFGSPDRLLAGVAGAARLEPGRPIAPGVLEVFQKAAVVLYGFA</sequence>
<evidence type="ECO:0000313" key="2">
    <source>
        <dbReference type="Proteomes" id="UP000002429"/>
    </source>
</evidence>
<dbReference type="KEGG" id="rme:Rmet_6682"/>
<organism evidence="1 2">
    <name type="scientific">Cupriavidus metallidurans (strain ATCC 43123 / DSM 2839 / NBRC 102507 / CH34)</name>
    <name type="common">Ralstonia metallidurans</name>
    <dbReference type="NCBI Taxonomy" id="266264"/>
    <lineage>
        <taxon>Bacteria</taxon>
        <taxon>Pseudomonadati</taxon>
        <taxon>Pseudomonadota</taxon>
        <taxon>Betaproteobacteria</taxon>
        <taxon>Burkholderiales</taxon>
        <taxon>Burkholderiaceae</taxon>
        <taxon>Cupriavidus</taxon>
    </lineage>
</organism>
<dbReference type="HOGENOM" id="CLU_2555808_0_0_4"/>
<keyword evidence="1" id="KW-0614">Plasmid</keyword>
<proteinExistence type="predicted"/>
<evidence type="ECO:0000313" key="1">
    <source>
        <dbReference type="EMBL" id="ADC45270.1"/>
    </source>
</evidence>
<reference evidence="2" key="1">
    <citation type="journal article" date="2010" name="PLoS ONE">
        <title>The complete genome sequence of Cupriavidus metallidurans strain CH34, a master survivalist in harsh and anthropogenic environments.</title>
        <authorList>
            <person name="Janssen P.J."/>
            <person name="Van Houdt R."/>
            <person name="Moors H."/>
            <person name="Monsieurs P."/>
            <person name="Morin N."/>
            <person name="Michaux A."/>
            <person name="Benotmane M.A."/>
            <person name="Leys N."/>
            <person name="Vallaeys T."/>
            <person name="Lapidus A."/>
            <person name="Monchy S."/>
            <person name="Medigue C."/>
            <person name="Taghavi S."/>
            <person name="McCorkle S."/>
            <person name="Dunn J."/>
            <person name="van der Lelie D."/>
            <person name="Mergeay M."/>
        </authorList>
    </citation>
    <scope>NUCLEOTIDE SEQUENCE [LARGE SCALE GENOMIC DNA]</scope>
    <source>
        <strain evidence="2">ATCC 43123 / DSM 2839 / NBRC 102507 / CH34</strain>
    </source>
</reference>
<protein>
    <submittedName>
        <fullName evidence="1">Uncharacterized protein</fullName>
    </submittedName>
</protein>